<dbReference type="EMBL" id="BK032569">
    <property type="protein sequence ID" value="DAF48540.1"/>
    <property type="molecule type" value="Genomic_DNA"/>
</dbReference>
<evidence type="ECO:0000313" key="2">
    <source>
        <dbReference type="EMBL" id="DAF48540.1"/>
    </source>
</evidence>
<feature type="transmembrane region" description="Helical" evidence="1">
    <location>
        <begin position="6"/>
        <end position="24"/>
    </location>
</feature>
<protein>
    <submittedName>
        <fullName evidence="2">Uncharacterized protein</fullName>
    </submittedName>
</protein>
<reference evidence="2" key="1">
    <citation type="journal article" date="2021" name="Proc. Natl. Acad. Sci. U.S.A.">
        <title>A Catalog of Tens of Thousands of Viruses from Human Metagenomes Reveals Hidden Associations with Chronic Diseases.</title>
        <authorList>
            <person name="Tisza M.J."/>
            <person name="Buck C.B."/>
        </authorList>
    </citation>
    <scope>NUCLEOTIDE SEQUENCE</scope>
    <source>
        <strain evidence="2">CtdvJ3</strain>
    </source>
</reference>
<name>A0A8S5SBU5_9CAUD</name>
<sequence>MKALFSYVFSTMAGLCLIGGIAILSGGRE</sequence>
<keyword evidence="1" id="KW-1133">Transmembrane helix</keyword>
<keyword evidence="1" id="KW-0812">Transmembrane</keyword>
<proteinExistence type="predicted"/>
<evidence type="ECO:0000256" key="1">
    <source>
        <dbReference type="SAM" id="Phobius"/>
    </source>
</evidence>
<organism evidence="2">
    <name type="scientific">Siphoviridae sp. ctdvJ3</name>
    <dbReference type="NCBI Taxonomy" id="2827903"/>
    <lineage>
        <taxon>Viruses</taxon>
        <taxon>Duplodnaviria</taxon>
        <taxon>Heunggongvirae</taxon>
        <taxon>Uroviricota</taxon>
        <taxon>Caudoviricetes</taxon>
    </lineage>
</organism>
<keyword evidence="1" id="KW-0472">Membrane</keyword>
<accession>A0A8S5SBU5</accession>